<dbReference type="Proteomes" id="UP000192596">
    <property type="component" value="Unassembled WGS sequence"/>
</dbReference>
<reference evidence="3" key="1">
    <citation type="submission" date="2017-03" db="EMBL/GenBank/DDBJ databases">
        <title>Genomes of endolithic fungi from Antarctica.</title>
        <authorList>
            <person name="Coleine C."/>
            <person name="Masonjones S."/>
            <person name="Stajich J.E."/>
        </authorList>
    </citation>
    <scope>NUCLEOTIDE SEQUENCE [LARGE SCALE GENOMIC DNA]</scope>
    <source>
        <strain evidence="3">CCFEE 5527</strain>
    </source>
</reference>
<protein>
    <submittedName>
        <fullName evidence="2">Uncharacterized protein</fullName>
    </submittedName>
</protein>
<accession>A0A1V8SVL0</accession>
<organism evidence="2 3">
    <name type="scientific">Cryoendolithus antarcticus</name>
    <dbReference type="NCBI Taxonomy" id="1507870"/>
    <lineage>
        <taxon>Eukaryota</taxon>
        <taxon>Fungi</taxon>
        <taxon>Dikarya</taxon>
        <taxon>Ascomycota</taxon>
        <taxon>Pezizomycotina</taxon>
        <taxon>Dothideomycetes</taxon>
        <taxon>Dothideomycetidae</taxon>
        <taxon>Cladosporiales</taxon>
        <taxon>Cladosporiaceae</taxon>
        <taxon>Cryoendolithus</taxon>
    </lineage>
</organism>
<name>A0A1V8SVL0_9PEZI</name>
<feature type="region of interest" description="Disordered" evidence="1">
    <location>
        <begin position="64"/>
        <end position="119"/>
    </location>
</feature>
<keyword evidence="3" id="KW-1185">Reference proteome</keyword>
<proteinExistence type="predicted"/>
<feature type="compositionally biased region" description="Acidic residues" evidence="1">
    <location>
        <begin position="70"/>
        <end position="86"/>
    </location>
</feature>
<comment type="caution">
    <text evidence="2">The sequence shown here is derived from an EMBL/GenBank/DDBJ whole genome shotgun (WGS) entry which is preliminary data.</text>
</comment>
<gene>
    <name evidence="2" type="ORF">B0A48_11345</name>
</gene>
<dbReference type="EMBL" id="NAJO01000025">
    <property type="protein sequence ID" value="OQO03090.1"/>
    <property type="molecule type" value="Genomic_DNA"/>
</dbReference>
<sequence length="119" mass="13340">MAERADQVYISINRDYMTLVGVDVDKARVMGYEERAVRRAVDEAVAKADEKYSTVVDCDEEDLGMNRESEEAEEAVDGSAEIEIENDWPGSPMFSESEDDEVEDSQAMGRGNYEEAEAQ</sequence>
<dbReference type="AlphaFoldDB" id="A0A1V8SVL0"/>
<evidence type="ECO:0000313" key="2">
    <source>
        <dbReference type="EMBL" id="OQO03090.1"/>
    </source>
</evidence>
<dbReference type="InParanoid" id="A0A1V8SVL0"/>
<evidence type="ECO:0000313" key="3">
    <source>
        <dbReference type="Proteomes" id="UP000192596"/>
    </source>
</evidence>
<evidence type="ECO:0000256" key="1">
    <source>
        <dbReference type="SAM" id="MobiDB-lite"/>
    </source>
</evidence>